<proteinExistence type="predicted"/>
<organism evidence="1 2">
    <name type="scientific">Daphnia galeata</name>
    <dbReference type="NCBI Taxonomy" id="27404"/>
    <lineage>
        <taxon>Eukaryota</taxon>
        <taxon>Metazoa</taxon>
        <taxon>Ecdysozoa</taxon>
        <taxon>Arthropoda</taxon>
        <taxon>Crustacea</taxon>
        <taxon>Branchiopoda</taxon>
        <taxon>Diplostraca</taxon>
        <taxon>Cladocera</taxon>
        <taxon>Anomopoda</taxon>
        <taxon>Daphniidae</taxon>
        <taxon>Daphnia</taxon>
    </lineage>
</organism>
<dbReference type="PANTHER" id="PTHR13318">
    <property type="entry name" value="PARTNER OF PAIRED, ISOFORM B-RELATED"/>
    <property type="match status" value="1"/>
</dbReference>
<protein>
    <submittedName>
        <fullName evidence="1">Uncharacterized protein</fullName>
    </submittedName>
</protein>
<dbReference type="GO" id="GO:0019005">
    <property type="term" value="C:SCF ubiquitin ligase complex"/>
    <property type="evidence" value="ECO:0007669"/>
    <property type="project" value="TreeGrafter"/>
</dbReference>
<evidence type="ECO:0000313" key="1">
    <source>
        <dbReference type="EMBL" id="CAH0110994.1"/>
    </source>
</evidence>
<name>A0A8J2RYT4_9CRUS</name>
<accession>A0A8J2RYT4</accession>
<dbReference type="SUPFAM" id="SSF52058">
    <property type="entry name" value="L domain-like"/>
    <property type="match status" value="1"/>
</dbReference>
<dbReference type="OrthoDB" id="6357797at2759"/>
<keyword evidence="2" id="KW-1185">Reference proteome</keyword>
<dbReference type="GO" id="GO:0031146">
    <property type="term" value="P:SCF-dependent proteasomal ubiquitin-dependent protein catabolic process"/>
    <property type="evidence" value="ECO:0007669"/>
    <property type="project" value="TreeGrafter"/>
</dbReference>
<evidence type="ECO:0000313" key="2">
    <source>
        <dbReference type="Proteomes" id="UP000789390"/>
    </source>
</evidence>
<sequence length="541" mass="61933">MPRVKSVKSLTEICIDFIVESQKFFSEKLPLGVLEDCADALDSDKPAINPFDELPSELLEELVRILKKKESSDIYPHRYKITPLFKLLVTPRLRTLDLTTINENCDISDILHLATIRCPKLETLRFDYTTSQYVGNFYFIPKFVNLRILDISLPETDDDCFYLIGKHCPDLRELYCKGCQVTDDGILKLCVVGNCKSIRKLNLARCFKVTTKGIQLALENLPQLRILCHETLLECLAIIAQTAIDQKLSLPKYSLSALYILPNTVYKSGSLQQSVLLCPNVTEVYLSVWKTGLKDNDLLSLLSLEKLYIIEFSHGIILGHLPGGSPRIDRELTFDGVVPLLQKFGNYLKTILMGGFLVVHIPAIVEYCPNLESLTLENCQTNQSTETKETKPRLQKLQKLVVKNLSIITSESLLTLLSSPSLSHIKLYMSHYNTLTDNVIQMAAKMHSFRNLEYLHLFHCNLVTKKGIDVFFKDSNPLREIMVSPLHFHSRITKEDLIDWNNNAIWIQKNWQFQLIFTCFYKHIYLGGHIWEGEEPEGIIF</sequence>
<dbReference type="InterPro" id="IPR006553">
    <property type="entry name" value="Leu-rich_rpt_Cys-con_subtyp"/>
</dbReference>
<gene>
    <name evidence="1" type="ORF">DGAL_LOCUS14603</name>
</gene>
<dbReference type="InterPro" id="IPR032675">
    <property type="entry name" value="LRR_dom_sf"/>
</dbReference>
<reference evidence="1" key="1">
    <citation type="submission" date="2021-11" db="EMBL/GenBank/DDBJ databases">
        <authorList>
            <person name="Schell T."/>
        </authorList>
    </citation>
    <scope>NUCLEOTIDE SEQUENCE</scope>
    <source>
        <strain evidence="1">M5</strain>
    </source>
</reference>
<dbReference type="EMBL" id="CAKKLH010000309">
    <property type="protein sequence ID" value="CAH0110994.1"/>
    <property type="molecule type" value="Genomic_DNA"/>
</dbReference>
<dbReference type="SMART" id="SM00367">
    <property type="entry name" value="LRR_CC"/>
    <property type="match status" value="4"/>
</dbReference>
<dbReference type="Proteomes" id="UP000789390">
    <property type="component" value="Unassembled WGS sequence"/>
</dbReference>
<dbReference type="AlphaFoldDB" id="A0A8J2RYT4"/>
<comment type="caution">
    <text evidence="1">The sequence shown here is derived from an EMBL/GenBank/DDBJ whole genome shotgun (WGS) entry which is preliminary data.</text>
</comment>
<dbReference type="Gene3D" id="3.80.10.10">
    <property type="entry name" value="Ribonuclease Inhibitor"/>
    <property type="match status" value="2"/>
</dbReference>